<dbReference type="EMBL" id="JAMQYH010000001">
    <property type="protein sequence ID" value="KAJ1701585.1"/>
    <property type="molecule type" value="Genomic_DNA"/>
</dbReference>
<evidence type="ECO:0000313" key="3">
    <source>
        <dbReference type="Proteomes" id="UP001151287"/>
    </source>
</evidence>
<dbReference type="Pfam" id="PF04004">
    <property type="entry name" value="Leo1"/>
    <property type="match status" value="1"/>
</dbReference>
<feature type="compositionally biased region" description="Polar residues" evidence="1">
    <location>
        <begin position="1"/>
        <end position="12"/>
    </location>
</feature>
<feature type="region of interest" description="Disordered" evidence="1">
    <location>
        <begin position="1"/>
        <end position="304"/>
    </location>
</feature>
<feature type="compositionally biased region" description="Basic and acidic residues" evidence="1">
    <location>
        <begin position="532"/>
        <end position="553"/>
    </location>
</feature>
<sequence length="702" mass="80635">MKKEGNSNSNNMEDAARNEMMQNLFGEQSEDEEEDSGDEPEIDSEHERAANHSDYPSEEGEGEAENDGAKQLEAENEAELEGEGENEGVDEVEILSESEPEHEAHEEPNAEHVESEGERESEGDRESERERESEGEREEEEEEEGEREVSERKMESEEREEAESEDEGYGQRGVTSKRRDVVESGSEESEGNYYSRNRYHEADQENEEEDADLDRKPRPSEDKKDQKVVRDVFGDSDEDEPSPYKAPQNEIHHESPRSPMEEEGSYDKEMRPEDVVPDEDAHYGSEDENIEQKPKEKPVGPPLELDVPLVPPPGRPDRMNVIKVSNIMGIESKPFDPKTYVEEDVFVTDETGAKKRIRLEDNIVRWRSVKNRNGTVSYESNARFVKWKDGSLQLLIGNEVLDISVNESTHDQAHLFLRQGKGVLQSQGRLLRKMRFMPSSLSSKSHRLLTALVDSRHKKVYKVKNCITEIDPEREKEERERAEGLQIRAHAQLQRKKQKVNMKYSHMPRRKERELTPGWLEDGDEEEDQDYYDSRRGSSHNRFEDEFEAEARGQRRPMSSKKLGLSKSGARKPLMSASRPPKRRLEDEYEEESEYETEGEDLDGSPPPRERREDDFLDDEEEYQDSEEEEAEEEAPGAASDEEEEYQEKPKKKKDKGTSGGGGGGGQKRKEIPSDDEEEESPPKKAAPAHRRKAVVFDSDED</sequence>
<evidence type="ECO:0000313" key="2">
    <source>
        <dbReference type="EMBL" id="KAJ1701585.1"/>
    </source>
</evidence>
<dbReference type="GO" id="GO:0032968">
    <property type="term" value="P:positive regulation of transcription elongation by RNA polymerase II"/>
    <property type="evidence" value="ECO:0007669"/>
    <property type="project" value="TreeGrafter"/>
</dbReference>
<dbReference type="Proteomes" id="UP001151287">
    <property type="component" value="Unassembled WGS sequence"/>
</dbReference>
<feature type="compositionally biased region" description="Acidic residues" evidence="1">
    <location>
        <begin position="587"/>
        <end position="603"/>
    </location>
</feature>
<dbReference type="InterPro" id="IPR007149">
    <property type="entry name" value="Leo1"/>
</dbReference>
<reference evidence="2" key="1">
    <citation type="journal article" date="2022" name="Cell">
        <title>Repeat-based holocentromeres influence genome architecture and karyotype evolution.</title>
        <authorList>
            <person name="Hofstatter P.G."/>
            <person name="Thangavel G."/>
            <person name="Lux T."/>
            <person name="Neumann P."/>
            <person name="Vondrak T."/>
            <person name="Novak P."/>
            <person name="Zhang M."/>
            <person name="Costa L."/>
            <person name="Castellani M."/>
            <person name="Scott A."/>
            <person name="Toegelov H."/>
            <person name="Fuchs J."/>
            <person name="Mata-Sucre Y."/>
            <person name="Dias Y."/>
            <person name="Vanzela A.L.L."/>
            <person name="Huettel B."/>
            <person name="Almeida C.C.S."/>
            <person name="Simkova H."/>
            <person name="Souza G."/>
            <person name="Pedrosa-Harand A."/>
            <person name="Macas J."/>
            <person name="Mayer K.F.X."/>
            <person name="Houben A."/>
            <person name="Marques A."/>
        </authorList>
    </citation>
    <scope>NUCLEOTIDE SEQUENCE</scope>
    <source>
        <strain evidence="2">RhyBre1mFocal</strain>
    </source>
</reference>
<dbReference type="GO" id="GO:0016593">
    <property type="term" value="C:Cdc73/Paf1 complex"/>
    <property type="evidence" value="ECO:0007669"/>
    <property type="project" value="InterPro"/>
</dbReference>
<feature type="compositionally biased region" description="Acidic residues" evidence="1">
    <location>
        <begin position="157"/>
        <end position="168"/>
    </location>
</feature>
<feature type="compositionally biased region" description="Basic and acidic residues" evidence="1">
    <location>
        <begin position="147"/>
        <end position="156"/>
    </location>
</feature>
<feature type="compositionally biased region" description="Basic and acidic residues" evidence="1">
    <location>
        <begin position="213"/>
        <end position="233"/>
    </location>
</feature>
<accession>A0A9Q0CX92</accession>
<organism evidence="2 3">
    <name type="scientific">Rhynchospora breviuscula</name>
    <dbReference type="NCBI Taxonomy" id="2022672"/>
    <lineage>
        <taxon>Eukaryota</taxon>
        <taxon>Viridiplantae</taxon>
        <taxon>Streptophyta</taxon>
        <taxon>Embryophyta</taxon>
        <taxon>Tracheophyta</taxon>
        <taxon>Spermatophyta</taxon>
        <taxon>Magnoliopsida</taxon>
        <taxon>Liliopsida</taxon>
        <taxon>Poales</taxon>
        <taxon>Cyperaceae</taxon>
        <taxon>Cyperoideae</taxon>
        <taxon>Rhynchosporeae</taxon>
        <taxon>Rhynchospora</taxon>
    </lineage>
</organism>
<dbReference type="GO" id="GO:0006368">
    <property type="term" value="P:transcription elongation by RNA polymerase II"/>
    <property type="evidence" value="ECO:0007669"/>
    <property type="project" value="InterPro"/>
</dbReference>
<dbReference type="AlphaFoldDB" id="A0A9Q0CX92"/>
<feature type="region of interest" description="Disordered" evidence="1">
    <location>
        <begin position="474"/>
        <end position="702"/>
    </location>
</feature>
<feature type="compositionally biased region" description="Basic residues" evidence="1">
    <location>
        <begin position="493"/>
        <end position="510"/>
    </location>
</feature>
<feature type="compositionally biased region" description="Basic and acidic residues" evidence="1">
    <location>
        <begin position="99"/>
        <end position="134"/>
    </location>
</feature>
<feature type="compositionally biased region" description="Acidic residues" evidence="1">
    <location>
        <begin position="521"/>
        <end position="531"/>
    </location>
</feature>
<dbReference type="OrthoDB" id="20844at2759"/>
<dbReference type="PANTHER" id="PTHR23146">
    <property type="entry name" value="LEO1 PROTEIN"/>
    <property type="match status" value="1"/>
</dbReference>
<feature type="compositionally biased region" description="Basic and acidic residues" evidence="1">
    <location>
        <begin position="474"/>
        <end position="483"/>
    </location>
</feature>
<name>A0A9Q0CX92_9POAL</name>
<evidence type="ECO:0000256" key="1">
    <source>
        <dbReference type="SAM" id="MobiDB-lite"/>
    </source>
</evidence>
<dbReference type="GO" id="GO:1990269">
    <property type="term" value="F:RNA polymerase II C-terminal domain phosphoserine binding"/>
    <property type="evidence" value="ECO:0007669"/>
    <property type="project" value="TreeGrafter"/>
</dbReference>
<protein>
    <recommendedName>
        <fullName evidence="4">RNA polymerase-associated protein LEO1</fullName>
    </recommendedName>
</protein>
<proteinExistence type="predicted"/>
<gene>
    <name evidence="2" type="ORF">LUZ63_001364</name>
</gene>
<feature type="compositionally biased region" description="Basic and acidic residues" evidence="1">
    <location>
        <begin position="250"/>
        <end position="298"/>
    </location>
</feature>
<keyword evidence="3" id="KW-1185">Reference proteome</keyword>
<evidence type="ECO:0008006" key="4">
    <source>
        <dbReference type="Google" id="ProtNLM"/>
    </source>
</evidence>
<feature type="compositionally biased region" description="Acidic residues" evidence="1">
    <location>
        <begin position="615"/>
        <end position="646"/>
    </location>
</feature>
<feature type="compositionally biased region" description="Acidic residues" evidence="1">
    <location>
        <begin position="135"/>
        <end position="146"/>
    </location>
</feature>
<comment type="caution">
    <text evidence="2">The sequence shown here is derived from an EMBL/GenBank/DDBJ whole genome shotgun (WGS) entry which is preliminary data.</text>
</comment>
<feature type="compositionally biased region" description="Acidic residues" evidence="1">
    <location>
        <begin position="56"/>
        <end position="66"/>
    </location>
</feature>
<feature type="compositionally biased region" description="Acidic residues" evidence="1">
    <location>
        <begin position="28"/>
        <end position="42"/>
    </location>
</feature>
<feature type="compositionally biased region" description="Acidic residues" evidence="1">
    <location>
        <begin position="74"/>
        <end position="98"/>
    </location>
</feature>
<dbReference type="PANTHER" id="PTHR23146:SF0">
    <property type="entry name" value="RNA POLYMERASE-ASSOCIATED PROTEIN LEO1"/>
    <property type="match status" value="1"/>
</dbReference>